<accession>A0A1L3SXT3</accession>
<evidence type="ECO:0000256" key="4">
    <source>
        <dbReference type="ARBA" id="ARBA00022692"/>
    </source>
</evidence>
<evidence type="ECO:0000256" key="1">
    <source>
        <dbReference type="ARBA" id="ARBA00004429"/>
    </source>
</evidence>
<name>A0A1L3SXT3_9HYPH</name>
<dbReference type="AlphaFoldDB" id="A0A1L3SXT3"/>
<dbReference type="RefSeq" id="WP_072607684.1">
    <property type="nucleotide sequence ID" value="NZ_CP018171.1"/>
</dbReference>
<sequence length="439" mass="46701">MSEFIGLFMFPALLVLIAIGIPIAFSMFIVALLFGLMRFGDAAMSLFVTKTIDVSSNYVLGAIPLFIFMGAILQGSGVADRLFQAIYMWTRRLPGSLALAAMLMCTVFGAVTGIAGAVETLVGLLALPPMLKHGYDKSLISGTICAGGSLGTAIPPSITVIVLAPIANVSVGDLFAGIMLPGLLMAGLFTAYILIVSWLRPDFAPATPLEGEQPSFLEKIKVTFVALVPTVALIVTVLGTILAGVATPTEAAACGAFGALVLSALNRKLSFGMVVGALYQTLSITAMIMLIVLAGNIFAAVFYASGGMTEVKTILTDYDIAGWQAIAFVMVLAFLGGFMLDLISIVLILIPIAMPLVVSYGVNEVWFCVLFLIVLQTSYLSPPMAPSIFYLRAIAPTDLRLADMYRGVVPFIVLQVVTFLIVFIFPEVALWLPRMFYGN</sequence>
<dbReference type="InterPro" id="IPR004681">
    <property type="entry name" value="TRAP_DctM"/>
</dbReference>
<gene>
    <name evidence="9" type="ORF">BSQ44_24820</name>
</gene>
<keyword evidence="4 7" id="KW-0812">Transmembrane</keyword>
<keyword evidence="2" id="KW-1003">Cell membrane</keyword>
<feature type="transmembrane region" description="Helical" evidence="7">
    <location>
        <begin position="277"/>
        <end position="305"/>
    </location>
</feature>
<comment type="subcellular location">
    <subcellularLocation>
        <location evidence="1 7">Cell inner membrane</location>
        <topology evidence="1 7">Multi-pass membrane protein</topology>
    </subcellularLocation>
</comment>
<dbReference type="PIRSF" id="PIRSF006066">
    <property type="entry name" value="HI0050"/>
    <property type="match status" value="1"/>
</dbReference>
<keyword evidence="3 7" id="KW-0997">Cell inner membrane</keyword>
<feature type="transmembrane region" description="Helical" evidence="7">
    <location>
        <begin position="12"/>
        <end position="37"/>
    </location>
</feature>
<comment type="function">
    <text evidence="7">Part of the tripartite ATP-independent periplasmic (TRAP) transport system.</text>
</comment>
<dbReference type="PANTHER" id="PTHR33362:SF7">
    <property type="entry name" value="SLL1103 PROTEIN"/>
    <property type="match status" value="1"/>
</dbReference>
<evidence type="ECO:0000256" key="2">
    <source>
        <dbReference type="ARBA" id="ARBA00022475"/>
    </source>
</evidence>
<comment type="caution">
    <text evidence="7">Lacks conserved residue(s) required for the propagation of feature annotation.</text>
</comment>
<evidence type="ECO:0000256" key="7">
    <source>
        <dbReference type="RuleBase" id="RU369079"/>
    </source>
</evidence>
<dbReference type="InterPro" id="IPR010656">
    <property type="entry name" value="DctM"/>
</dbReference>
<evidence type="ECO:0000313" key="10">
    <source>
        <dbReference type="Proteomes" id="UP000182840"/>
    </source>
</evidence>
<feature type="transmembrane region" description="Helical" evidence="7">
    <location>
        <begin position="220"/>
        <end position="243"/>
    </location>
</feature>
<keyword evidence="7" id="KW-0813">Transport</keyword>
<evidence type="ECO:0000313" key="9">
    <source>
        <dbReference type="EMBL" id="APH74229.1"/>
    </source>
</evidence>
<feature type="transmembrane region" description="Helical" evidence="7">
    <location>
        <begin position="139"/>
        <end position="166"/>
    </location>
</feature>
<dbReference type="GO" id="GO:0022857">
    <property type="term" value="F:transmembrane transporter activity"/>
    <property type="evidence" value="ECO:0007669"/>
    <property type="project" value="UniProtKB-UniRule"/>
</dbReference>
<feature type="transmembrane region" description="Helical" evidence="7">
    <location>
        <begin position="178"/>
        <end position="199"/>
    </location>
</feature>
<feature type="domain" description="TRAP C4-dicarboxylate transport system permease DctM subunit" evidence="8">
    <location>
        <begin position="12"/>
        <end position="427"/>
    </location>
</feature>
<keyword evidence="6 7" id="KW-0472">Membrane</keyword>
<feature type="transmembrane region" description="Helical" evidence="7">
    <location>
        <begin position="97"/>
        <end position="127"/>
    </location>
</feature>
<dbReference type="PANTHER" id="PTHR33362">
    <property type="entry name" value="SIALIC ACID TRAP TRANSPORTER PERMEASE PROTEIN SIAT-RELATED"/>
    <property type="match status" value="1"/>
</dbReference>
<comment type="subunit">
    <text evidence="7">The complex comprises the extracytoplasmic solute receptor protein and the two transmembrane proteins.</text>
</comment>
<dbReference type="OrthoDB" id="7339120at2"/>
<dbReference type="EMBL" id="CP018171">
    <property type="protein sequence ID" value="APH74229.1"/>
    <property type="molecule type" value="Genomic_DNA"/>
</dbReference>
<keyword evidence="10" id="KW-1185">Reference proteome</keyword>
<dbReference type="Pfam" id="PF06808">
    <property type="entry name" value="DctM"/>
    <property type="match status" value="1"/>
</dbReference>
<evidence type="ECO:0000259" key="8">
    <source>
        <dbReference type="Pfam" id="PF06808"/>
    </source>
</evidence>
<protein>
    <recommendedName>
        <fullName evidence="7">TRAP transporter large permease protein</fullName>
    </recommendedName>
</protein>
<dbReference type="KEGG" id="meso:BSQ44_24820"/>
<keyword evidence="5 7" id="KW-1133">Transmembrane helix</keyword>
<dbReference type="NCBIfam" id="TIGR00786">
    <property type="entry name" value="dctM"/>
    <property type="match status" value="1"/>
</dbReference>
<evidence type="ECO:0000256" key="6">
    <source>
        <dbReference type="ARBA" id="ARBA00023136"/>
    </source>
</evidence>
<feature type="transmembrane region" description="Helical" evidence="7">
    <location>
        <begin position="249"/>
        <end position="265"/>
    </location>
</feature>
<evidence type="ECO:0000256" key="3">
    <source>
        <dbReference type="ARBA" id="ARBA00022519"/>
    </source>
</evidence>
<feature type="transmembrane region" description="Helical" evidence="7">
    <location>
        <begin position="325"/>
        <end position="350"/>
    </location>
</feature>
<comment type="similarity">
    <text evidence="7">Belongs to the TRAP transporter large permease family.</text>
</comment>
<feature type="transmembrane region" description="Helical" evidence="7">
    <location>
        <begin position="408"/>
        <end position="432"/>
    </location>
</feature>
<dbReference type="GO" id="GO:0005886">
    <property type="term" value="C:plasma membrane"/>
    <property type="evidence" value="ECO:0007669"/>
    <property type="project" value="UniProtKB-SubCell"/>
</dbReference>
<reference evidence="10" key="1">
    <citation type="submission" date="2016-11" db="EMBL/GenBank/DDBJ databases">
        <title>Mesorhizobium oceanicum sp. nov., isolated from deep seawater in South China Sea.</title>
        <authorList>
            <person name="Fu G.-Y."/>
        </authorList>
    </citation>
    <scope>NUCLEOTIDE SEQUENCE [LARGE SCALE GENOMIC DNA]</scope>
    <source>
        <strain evidence="10">B7</strain>
    </source>
</reference>
<dbReference type="STRING" id="1670800.BSQ44_24820"/>
<feature type="transmembrane region" description="Helical" evidence="7">
    <location>
        <begin position="58"/>
        <end position="77"/>
    </location>
</feature>
<proteinExistence type="inferred from homology"/>
<dbReference type="Proteomes" id="UP000182840">
    <property type="component" value="Chromosome"/>
</dbReference>
<evidence type="ECO:0000256" key="5">
    <source>
        <dbReference type="ARBA" id="ARBA00022989"/>
    </source>
</evidence>
<organism evidence="9 10">
    <name type="scientific">Aquibium oceanicum</name>
    <dbReference type="NCBI Taxonomy" id="1670800"/>
    <lineage>
        <taxon>Bacteria</taxon>
        <taxon>Pseudomonadati</taxon>
        <taxon>Pseudomonadota</taxon>
        <taxon>Alphaproteobacteria</taxon>
        <taxon>Hyphomicrobiales</taxon>
        <taxon>Phyllobacteriaceae</taxon>
        <taxon>Aquibium</taxon>
    </lineage>
</organism>